<name>A0A6B8VDY8_9CORY</name>
<reference evidence="3" key="1">
    <citation type="submission" date="2019-11" db="EMBL/GenBank/DDBJ databases">
        <title>Complete genome sequence of Corynebacterium kalinowskii 1959, a novel Corynebacterium species isolated from soil of a small paddock in Vilsendorf, Germany.</title>
        <authorList>
            <person name="Schaffert L."/>
            <person name="Ruwe M."/>
            <person name="Milse J."/>
            <person name="Hanuschka K."/>
            <person name="Ortseifen V."/>
            <person name="Droste J."/>
            <person name="Brandt D."/>
            <person name="Schlueter L."/>
            <person name="Kutter Y."/>
            <person name="Vinke S."/>
            <person name="Viehoefer P."/>
            <person name="Jacob L."/>
            <person name="Luebke N.-C."/>
            <person name="Schulte-Berndt E."/>
            <person name="Hain C."/>
            <person name="Linder M."/>
            <person name="Schmidt P."/>
            <person name="Wollenschlaeger L."/>
            <person name="Luttermann T."/>
            <person name="Thieme E."/>
            <person name="Hassa J."/>
            <person name="Haak M."/>
            <person name="Wittchen M."/>
            <person name="Mentz A."/>
            <person name="Persicke M."/>
            <person name="Busche T."/>
            <person name="Ruckert C."/>
        </authorList>
    </citation>
    <scope>NUCLEOTIDE SEQUENCE [LARGE SCALE GENOMIC DNA]</scope>
    <source>
        <strain evidence="3">1959</strain>
    </source>
</reference>
<accession>A0A6B8VDY8</accession>
<evidence type="ECO:0000256" key="1">
    <source>
        <dbReference type="SAM" id="SignalP"/>
    </source>
</evidence>
<gene>
    <name evidence="2" type="ORF">CKALI_01900</name>
</gene>
<sequence>MMIFKTARRSALIAVAGVAVAALSACSAGQISQTSDQVAAVDGASANTADKSIAVRDVTVIVDEDQTAALKFTAVNTDTTMKDHTLKSVKVDGKEIQLSEKPKIERNCSVVADSKDNIELLKKNDNVCIIYIDTELPNDGFAVGGQKPVTFEFDSGKIEMNATIAANHNEDVAGNRVEAPKAH</sequence>
<keyword evidence="3" id="KW-1185">Reference proteome</keyword>
<feature type="signal peptide" evidence="1">
    <location>
        <begin position="1"/>
        <end position="21"/>
    </location>
</feature>
<proteinExistence type="predicted"/>
<feature type="chain" id="PRO_5025596171" description="Secreted protein" evidence="1">
    <location>
        <begin position="22"/>
        <end position="183"/>
    </location>
</feature>
<dbReference type="EMBL" id="CP046452">
    <property type="protein sequence ID" value="QGU01279.1"/>
    <property type="molecule type" value="Genomic_DNA"/>
</dbReference>
<dbReference type="PROSITE" id="PS51257">
    <property type="entry name" value="PROKAR_LIPOPROTEIN"/>
    <property type="match status" value="1"/>
</dbReference>
<protein>
    <recommendedName>
        <fullName evidence="4">Secreted protein</fullName>
    </recommendedName>
</protein>
<dbReference type="Proteomes" id="UP000427071">
    <property type="component" value="Chromosome"/>
</dbReference>
<dbReference type="AlphaFoldDB" id="A0A6B8VDY8"/>
<keyword evidence="1" id="KW-0732">Signal</keyword>
<evidence type="ECO:0000313" key="3">
    <source>
        <dbReference type="Proteomes" id="UP000427071"/>
    </source>
</evidence>
<evidence type="ECO:0000313" key="2">
    <source>
        <dbReference type="EMBL" id="QGU01279.1"/>
    </source>
</evidence>
<organism evidence="2 3">
    <name type="scientific">Corynebacterium kalinowskii</name>
    <dbReference type="NCBI Taxonomy" id="2675216"/>
    <lineage>
        <taxon>Bacteria</taxon>
        <taxon>Bacillati</taxon>
        <taxon>Actinomycetota</taxon>
        <taxon>Actinomycetes</taxon>
        <taxon>Mycobacteriales</taxon>
        <taxon>Corynebacteriaceae</taxon>
        <taxon>Corynebacterium</taxon>
    </lineage>
</organism>
<dbReference type="KEGG" id="ckw:CKALI_01900"/>
<evidence type="ECO:0008006" key="4">
    <source>
        <dbReference type="Google" id="ProtNLM"/>
    </source>
</evidence>